<dbReference type="InterPro" id="IPR014002">
    <property type="entry name" value="Agenet_dom_plant"/>
</dbReference>
<dbReference type="Proteomes" id="UP000685013">
    <property type="component" value="Chromosome 8"/>
</dbReference>
<dbReference type="SMART" id="SM01191">
    <property type="entry name" value="ENT"/>
    <property type="match status" value="1"/>
</dbReference>
<evidence type="ECO:0000313" key="3">
    <source>
        <dbReference type="Proteomes" id="UP000685013"/>
    </source>
</evidence>
<reference evidence="2 3" key="1">
    <citation type="journal article" date="2021" name="Hortic Res">
        <title>The domestication of Cucurbita argyrosperma as revealed by the genome of its wild relative.</title>
        <authorList>
            <person name="Barrera-Redondo J."/>
            <person name="Sanchez-de la Vega G."/>
            <person name="Aguirre-Liguori J.A."/>
            <person name="Castellanos-Morales G."/>
            <person name="Gutierrez-Guerrero Y.T."/>
            <person name="Aguirre-Dugua X."/>
            <person name="Aguirre-Planter E."/>
            <person name="Tenaillon M.I."/>
            <person name="Lira-Saade R."/>
            <person name="Eguiarte L.E."/>
        </authorList>
    </citation>
    <scope>NUCLEOTIDE SEQUENCE [LARGE SCALE GENOMIC DNA]</scope>
    <source>
        <strain evidence="2">JBR-2021</strain>
    </source>
</reference>
<dbReference type="PANTHER" id="PTHR31917:SF5">
    <property type="entry name" value="OS02G0204500 PROTEIN"/>
    <property type="match status" value="1"/>
</dbReference>
<dbReference type="InterPro" id="IPR005491">
    <property type="entry name" value="ENT_dom"/>
</dbReference>
<organism evidence="2 3">
    <name type="scientific">Cucurbita argyrosperma subsp. sororia</name>
    <dbReference type="NCBI Taxonomy" id="37648"/>
    <lineage>
        <taxon>Eukaryota</taxon>
        <taxon>Viridiplantae</taxon>
        <taxon>Streptophyta</taxon>
        <taxon>Embryophyta</taxon>
        <taxon>Tracheophyta</taxon>
        <taxon>Spermatophyta</taxon>
        <taxon>Magnoliopsida</taxon>
        <taxon>eudicotyledons</taxon>
        <taxon>Gunneridae</taxon>
        <taxon>Pentapetalae</taxon>
        <taxon>rosids</taxon>
        <taxon>fabids</taxon>
        <taxon>Cucurbitales</taxon>
        <taxon>Cucurbitaceae</taxon>
        <taxon>Cucurbiteae</taxon>
        <taxon>Cucurbita</taxon>
    </lineage>
</organism>
<feature type="domain" description="ENT" evidence="1">
    <location>
        <begin position="358"/>
        <end position="446"/>
    </location>
</feature>
<dbReference type="PANTHER" id="PTHR31917">
    <property type="entry name" value="AGENET DOMAIN-CONTAINING PROTEIN-RELATED"/>
    <property type="match status" value="1"/>
</dbReference>
<dbReference type="SMART" id="SM00743">
    <property type="entry name" value="Agenet"/>
    <property type="match status" value="2"/>
</dbReference>
<dbReference type="InterPro" id="IPR008395">
    <property type="entry name" value="Agenet-like_dom"/>
</dbReference>
<sequence>MYGQKRCRFRVVVKEVRLKCAGGVGIYLQDSQHCHTPLNSSLEACNLFRIRIFGSMRLRKGDQVEVYSQEEVSSGSWSCAEIVSGNGRTYSVRYFQTEEAVEKVPRWAIRPCPPPVEGPNVWAAGDLAEAFHNSSWKQARIMQIIGVNCYLARLLGSPLDVLVSQSYLRLRQAWRDGQWFLLGKAFEDLGSLPGNKQTVPDMVKSKVQQLVTALPTRHQRRPLLEKSKKHTVSILKRKITKKDVTYLPSLAKTTKLCLTRELSRVRLSSPFPAVNTEVATGYVGLREDNLIPRTSNYIHAVSCASSVGSNNSTDDFFKVPFNSVARSKQVKDEDYCSDAESFTGRGHEEENSCSDEEVSVGFHRSELSVFRSFIRVLYASGPLSWEDEGQVSSIRASLHISNDEYLTELKNLMSAAKKTSTTMGYHIQILANMLTASHLMINEAAEQLKMKIELQNSRRECSASHCCRQASGRSLRLMPVKEGANFDLVLLHRQSASFSTTAYTFHSYKISCI</sequence>
<evidence type="ECO:0000313" key="2">
    <source>
        <dbReference type="EMBL" id="KAG6593415.1"/>
    </source>
</evidence>
<feature type="non-terminal residue" evidence="2">
    <location>
        <position position="1"/>
    </location>
</feature>
<dbReference type="Pfam" id="PF05641">
    <property type="entry name" value="Agenet"/>
    <property type="match status" value="1"/>
</dbReference>
<proteinExistence type="predicted"/>
<dbReference type="EMBL" id="JAGKQH010000008">
    <property type="protein sequence ID" value="KAG6593415.1"/>
    <property type="molecule type" value="Genomic_DNA"/>
</dbReference>
<dbReference type="AlphaFoldDB" id="A0AAV6N7N3"/>
<comment type="caution">
    <text evidence="2">The sequence shown here is derived from an EMBL/GenBank/DDBJ whole genome shotgun (WGS) entry which is preliminary data.</text>
</comment>
<keyword evidence="3" id="KW-1185">Reference proteome</keyword>
<protein>
    <recommendedName>
        <fullName evidence="1">ENT domain-containing protein</fullName>
    </recommendedName>
</protein>
<dbReference type="CDD" id="cd20405">
    <property type="entry name" value="Tudor_Agenet_AtDUF_rpt1_3"/>
    <property type="match status" value="1"/>
</dbReference>
<accession>A0AAV6N7N3</accession>
<evidence type="ECO:0000259" key="1">
    <source>
        <dbReference type="PROSITE" id="PS51138"/>
    </source>
</evidence>
<name>A0AAV6N7N3_9ROSI</name>
<gene>
    <name evidence="2" type="ORF">SDJN03_12891</name>
</gene>
<dbReference type="PROSITE" id="PS51138">
    <property type="entry name" value="ENT"/>
    <property type="match status" value="1"/>
</dbReference>